<evidence type="ECO:0000313" key="3">
    <source>
        <dbReference type="Proteomes" id="UP001196413"/>
    </source>
</evidence>
<feature type="transmembrane region" description="Helical" evidence="1">
    <location>
        <begin position="47"/>
        <end position="68"/>
    </location>
</feature>
<evidence type="ECO:0000313" key="2">
    <source>
        <dbReference type="EMBL" id="KAJ1359656.1"/>
    </source>
</evidence>
<evidence type="ECO:0000256" key="1">
    <source>
        <dbReference type="SAM" id="Phobius"/>
    </source>
</evidence>
<keyword evidence="1" id="KW-0472">Membrane</keyword>
<dbReference type="AlphaFoldDB" id="A0AAD5N3P8"/>
<reference evidence="2" key="1">
    <citation type="submission" date="2021-06" db="EMBL/GenBank/DDBJ databases">
        <title>Parelaphostrongylus tenuis whole genome reference sequence.</title>
        <authorList>
            <person name="Garwood T.J."/>
            <person name="Larsen P.A."/>
            <person name="Fountain-Jones N.M."/>
            <person name="Garbe J.R."/>
            <person name="Macchietto M.G."/>
            <person name="Kania S.A."/>
            <person name="Gerhold R.W."/>
            <person name="Richards J.E."/>
            <person name="Wolf T.M."/>
        </authorList>
    </citation>
    <scope>NUCLEOTIDE SEQUENCE</scope>
    <source>
        <strain evidence="2">MNPRO001-30</strain>
        <tissue evidence="2">Meninges</tissue>
    </source>
</reference>
<keyword evidence="3" id="KW-1185">Reference proteome</keyword>
<keyword evidence="1" id="KW-1133">Transmembrane helix</keyword>
<sequence length="107" mass="11639">MIKSLHSSIISVGRGELDGDGDDDGDDGGIVGRAVEAAAPPVESNWVAFYLLAFAIRILPLVLAHWFWSSNSTSYVDTDLTFCCHRCQRHSDSSGVRGAIEFTTNHK</sequence>
<comment type="caution">
    <text evidence="2">The sequence shown here is derived from an EMBL/GenBank/DDBJ whole genome shotgun (WGS) entry which is preliminary data.</text>
</comment>
<dbReference type="EMBL" id="JAHQIW010003664">
    <property type="protein sequence ID" value="KAJ1359656.1"/>
    <property type="molecule type" value="Genomic_DNA"/>
</dbReference>
<dbReference type="Proteomes" id="UP001196413">
    <property type="component" value="Unassembled WGS sequence"/>
</dbReference>
<protein>
    <submittedName>
        <fullName evidence="2">Uncharacterized protein</fullName>
    </submittedName>
</protein>
<accession>A0AAD5N3P8</accession>
<proteinExistence type="predicted"/>
<name>A0AAD5N3P8_PARTN</name>
<organism evidence="2 3">
    <name type="scientific">Parelaphostrongylus tenuis</name>
    <name type="common">Meningeal worm</name>
    <dbReference type="NCBI Taxonomy" id="148309"/>
    <lineage>
        <taxon>Eukaryota</taxon>
        <taxon>Metazoa</taxon>
        <taxon>Ecdysozoa</taxon>
        <taxon>Nematoda</taxon>
        <taxon>Chromadorea</taxon>
        <taxon>Rhabditida</taxon>
        <taxon>Rhabditina</taxon>
        <taxon>Rhabditomorpha</taxon>
        <taxon>Strongyloidea</taxon>
        <taxon>Metastrongylidae</taxon>
        <taxon>Parelaphostrongylus</taxon>
    </lineage>
</organism>
<gene>
    <name evidence="2" type="ORF">KIN20_018439</name>
</gene>
<keyword evidence="1" id="KW-0812">Transmembrane</keyword>